<organism evidence="1 2">
    <name type="scientific">Micromonospora echinaurantiaca</name>
    <dbReference type="NCBI Taxonomy" id="47857"/>
    <lineage>
        <taxon>Bacteria</taxon>
        <taxon>Bacillati</taxon>
        <taxon>Actinomycetota</taxon>
        <taxon>Actinomycetes</taxon>
        <taxon>Micromonosporales</taxon>
        <taxon>Micromonosporaceae</taxon>
        <taxon>Micromonospora</taxon>
    </lineage>
</organism>
<proteinExistence type="predicted"/>
<keyword evidence="2" id="KW-1185">Reference proteome</keyword>
<name>A0A1C5KCL2_9ACTN</name>
<dbReference type="Proteomes" id="UP000198217">
    <property type="component" value="Chromosome I"/>
</dbReference>
<reference evidence="1 2" key="1">
    <citation type="submission" date="2016-06" db="EMBL/GenBank/DDBJ databases">
        <authorList>
            <person name="Kjaerup R.B."/>
            <person name="Dalgaard T.S."/>
            <person name="Juul-Madsen H.R."/>
        </authorList>
    </citation>
    <scope>NUCLEOTIDE SEQUENCE [LARGE SCALE GENOMIC DNA]</scope>
    <source>
        <strain evidence="1 2">DSM 43904</strain>
    </source>
</reference>
<dbReference type="RefSeq" id="WP_088997214.1">
    <property type="nucleotide sequence ID" value="NZ_LT607750.1"/>
</dbReference>
<gene>
    <name evidence="1" type="ORF">GA0070609_6472</name>
</gene>
<accession>A0A1C5KCL2</accession>
<dbReference type="EMBL" id="LT607750">
    <property type="protein sequence ID" value="SCG80488.1"/>
    <property type="molecule type" value="Genomic_DNA"/>
</dbReference>
<sequence length="69" mass="7752">MGWCEGELSDLQPSFFNPFRPYDPMWPVKPLFGVGGDLDIASPQEVAEARRLVEPHVATCWIEPLPVVL</sequence>
<evidence type="ECO:0000313" key="1">
    <source>
        <dbReference type="EMBL" id="SCG80488.1"/>
    </source>
</evidence>
<protein>
    <submittedName>
        <fullName evidence="1">Uncharacterized protein</fullName>
    </submittedName>
</protein>
<evidence type="ECO:0000313" key="2">
    <source>
        <dbReference type="Proteomes" id="UP000198217"/>
    </source>
</evidence>
<dbReference type="AlphaFoldDB" id="A0A1C5KCL2"/>